<evidence type="ECO:0000256" key="2">
    <source>
        <dbReference type="SAM" id="SignalP"/>
    </source>
</evidence>
<comment type="caution">
    <text evidence="3">The sequence shown here is derived from an EMBL/GenBank/DDBJ whole genome shotgun (WGS) entry which is preliminary data.</text>
</comment>
<dbReference type="EMBL" id="JACCAC010000001">
    <property type="protein sequence ID" value="NYG54843.1"/>
    <property type="molecule type" value="Genomic_DNA"/>
</dbReference>
<protein>
    <submittedName>
        <fullName evidence="3">Uncharacterized protein</fullName>
    </submittedName>
</protein>
<dbReference type="RefSeq" id="WP_179517391.1">
    <property type="nucleotide sequence ID" value="NZ_JACCAC010000001.1"/>
</dbReference>
<evidence type="ECO:0000313" key="4">
    <source>
        <dbReference type="Proteomes" id="UP000544110"/>
    </source>
</evidence>
<feature type="signal peptide" evidence="2">
    <location>
        <begin position="1"/>
        <end position="41"/>
    </location>
</feature>
<dbReference type="AlphaFoldDB" id="A0A7Y9RTY6"/>
<feature type="chain" id="PRO_5030947974" evidence="2">
    <location>
        <begin position="42"/>
        <end position="192"/>
    </location>
</feature>
<sequence length="192" mass="19215">MRSPRQPADDAGTARGRRRPRNRWLAAAAAATVLVAGGAVAAVVAGDDEPDPLATVTPSETAGTEPGGAAAAGEVVLAAPPASSARCMVPTAEAVARMEVALDGTVAEVAGDRVSLDVGEWYAGDPGAGGTAATTVVLTNPVDLRAAIGGVPDFEVGQRWLVAGSRGTVAVCGFTAPWTPARARVFEQAFPS</sequence>
<accession>A0A7Y9RTY6</accession>
<organism evidence="3 4">
    <name type="scientific">Nocardioides perillae</name>
    <dbReference type="NCBI Taxonomy" id="1119534"/>
    <lineage>
        <taxon>Bacteria</taxon>
        <taxon>Bacillati</taxon>
        <taxon>Actinomycetota</taxon>
        <taxon>Actinomycetes</taxon>
        <taxon>Propionibacteriales</taxon>
        <taxon>Nocardioidaceae</taxon>
        <taxon>Nocardioides</taxon>
    </lineage>
</organism>
<gene>
    <name evidence="3" type="ORF">BJ989_001147</name>
</gene>
<proteinExistence type="predicted"/>
<name>A0A7Y9RTY6_9ACTN</name>
<keyword evidence="2" id="KW-0732">Signal</keyword>
<feature type="region of interest" description="Disordered" evidence="1">
    <location>
        <begin position="1"/>
        <end position="21"/>
    </location>
</feature>
<evidence type="ECO:0000256" key="1">
    <source>
        <dbReference type="SAM" id="MobiDB-lite"/>
    </source>
</evidence>
<reference evidence="3 4" key="1">
    <citation type="submission" date="2020-07" db="EMBL/GenBank/DDBJ databases">
        <title>Sequencing the genomes of 1000 actinobacteria strains.</title>
        <authorList>
            <person name="Klenk H.-P."/>
        </authorList>
    </citation>
    <scope>NUCLEOTIDE SEQUENCE [LARGE SCALE GENOMIC DNA]</scope>
    <source>
        <strain evidence="3 4">DSM 24552</strain>
    </source>
</reference>
<dbReference type="Proteomes" id="UP000544110">
    <property type="component" value="Unassembled WGS sequence"/>
</dbReference>
<keyword evidence="4" id="KW-1185">Reference proteome</keyword>
<feature type="region of interest" description="Disordered" evidence="1">
    <location>
        <begin position="48"/>
        <end position="67"/>
    </location>
</feature>
<evidence type="ECO:0000313" key="3">
    <source>
        <dbReference type="EMBL" id="NYG54843.1"/>
    </source>
</evidence>